<accession>A0A0E9QBG5</accession>
<evidence type="ECO:0000313" key="1">
    <source>
        <dbReference type="EMBL" id="JAH13847.1"/>
    </source>
</evidence>
<reference evidence="1" key="2">
    <citation type="journal article" date="2015" name="Fish Shellfish Immunol.">
        <title>Early steps in the European eel (Anguilla anguilla)-Vibrio vulnificus interaction in the gills: Role of the RtxA13 toxin.</title>
        <authorList>
            <person name="Callol A."/>
            <person name="Pajuelo D."/>
            <person name="Ebbesson L."/>
            <person name="Teles M."/>
            <person name="MacKenzie S."/>
            <person name="Amaro C."/>
        </authorList>
    </citation>
    <scope>NUCLEOTIDE SEQUENCE</scope>
</reference>
<organism evidence="1">
    <name type="scientific">Anguilla anguilla</name>
    <name type="common">European freshwater eel</name>
    <name type="synonym">Muraena anguilla</name>
    <dbReference type="NCBI Taxonomy" id="7936"/>
    <lineage>
        <taxon>Eukaryota</taxon>
        <taxon>Metazoa</taxon>
        <taxon>Chordata</taxon>
        <taxon>Craniata</taxon>
        <taxon>Vertebrata</taxon>
        <taxon>Euteleostomi</taxon>
        <taxon>Actinopterygii</taxon>
        <taxon>Neopterygii</taxon>
        <taxon>Teleostei</taxon>
        <taxon>Anguilliformes</taxon>
        <taxon>Anguillidae</taxon>
        <taxon>Anguilla</taxon>
    </lineage>
</organism>
<proteinExistence type="predicted"/>
<name>A0A0E9QBG5_ANGAN</name>
<sequence length="16" mass="1823">MLMSCASRALVSFYIM</sequence>
<reference evidence="1" key="1">
    <citation type="submission" date="2014-11" db="EMBL/GenBank/DDBJ databases">
        <authorList>
            <person name="Amaro Gonzalez C."/>
        </authorList>
    </citation>
    <scope>NUCLEOTIDE SEQUENCE</scope>
</reference>
<protein>
    <submittedName>
        <fullName evidence="1">Uncharacterized protein</fullName>
    </submittedName>
</protein>
<dbReference type="AlphaFoldDB" id="A0A0E9QBG5"/>
<dbReference type="EMBL" id="GBXM01094730">
    <property type="protein sequence ID" value="JAH13847.1"/>
    <property type="molecule type" value="Transcribed_RNA"/>
</dbReference>